<evidence type="ECO:0000313" key="2">
    <source>
        <dbReference type="Proteomes" id="UP000887565"/>
    </source>
</evidence>
<evidence type="ECO:0000313" key="3">
    <source>
        <dbReference type="WBParaSite" id="nRc.2.0.1.t30892-RA"/>
    </source>
</evidence>
<feature type="compositionally biased region" description="Basic and acidic residues" evidence="1">
    <location>
        <begin position="41"/>
        <end position="55"/>
    </location>
</feature>
<protein>
    <submittedName>
        <fullName evidence="3">Uncharacterized protein</fullName>
    </submittedName>
</protein>
<dbReference type="WBParaSite" id="nRc.2.0.1.t30892-RA">
    <property type="protein sequence ID" value="nRc.2.0.1.t30892-RA"/>
    <property type="gene ID" value="nRc.2.0.1.g30892"/>
</dbReference>
<accession>A0A915JYZ7</accession>
<proteinExistence type="predicted"/>
<keyword evidence="2" id="KW-1185">Reference proteome</keyword>
<evidence type="ECO:0000256" key="1">
    <source>
        <dbReference type="SAM" id="MobiDB-lite"/>
    </source>
</evidence>
<dbReference type="Proteomes" id="UP000887565">
    <property type="component" value="Unplaced"/>
</dbReference>
<reference evidence="3" key="1">
    <citation type="submission" date="2022-11" db="UniProtKB">
        <authorList>
            <consortium name="WormBaseParasite"/>
        </authorList>
    </citation>
    <scope>IDENTIFICATION</scope>
</reference>
<sequence>MESWPSAENPVQRCRIVGPNIRFRGPEIGDRFPKRRPNLRRRFEPGRNRNRDRGRAGRQCLPRFRRIRTGTTGVGYRQFRHQNFYLQRDLSFFVRR</sequence>
<dbReference type="AlphaFoldDB" id="A0A915JYZ7"/>
<feature type="region of interest" description="Disordered" evidence="1">
    <location>
        <begin position="27"/>
        <end position="58"/>
    </location>
</feature>
<organism evidence="2 3">
    <name type="scientific">Romanomermis culicivorax</name>
    <name type="common">Nematode worm</name>
    <dbReference type="NCBI Taxonomy" id="13658"/>
    <lineage>
        <taxon>Eukaryota</taxon>
        <taxon>Metazoa</taxon>
        <taxon>Ecdysozoa</taxon>
        <taxon>Nematoda</taxon>
        <taxon>Enoplea</taxon>
        <taxon>Dorylaimia</taxon>
        <taxon>Mermithida</taxon>
        <taxon>Mermithoidea</taxon>
        <taxon>Mermithidae</taxon>
        <taxon>Romanomermis</taxon>
    </lineage>
</organism>
<name>A0A915JYZ7_ROMCU</name>